<dbReference type="Pfam" id="PF18927">
    <property type="entry name" value="CrtO"/>
    <property type="match status" value="1"/>
</dbReference>
<comment type="function">
    <text evidence="12">Catalyzes the acylation of glycosyl-4,4'-diaponeurosporenoate, i.e. the esterification of glucose at the C6'' position with the carboxyl group of the C(15) fatty acid 12-methyltetradecanoic acid, to yield staphyloxanthin. This is the last step in the biosynthesis of this orange pigment, present in most staphylococci strains.</text>
</comment>
<evidence type="ECO:0000313" key="15">
    <source>
        <dbReference type="Proteomes" id="UP000655016"/>
    </source>
</evidence>
<dbReference type="InterPro" id="IPR044021">
    <property type="entry name" value="CrtO"/>
</dbReference>
<comment type="similarity">
    <text evidence="10">Belongs to the acyltransferase CrtO family.</text>
</comment>
<evidence type="ECO:0000313" key="14">
    <source>
        <dbReference type="EMBL" id="GGF16413.1"/>
    </source>
</evidence>
<dbReference type="Proteomes" id="UP000655016">
    <property type="component" value="Unassembled WGS sequence"/>
</dbReference>
<gene>
    <name evidence="14" type="ORF">GCM10011518_27290</name>
</gene>
<evidence type="ECO:0000256" key="1">
    <source>
        <dbReference type="ARBA" id="ARBA00004162"/>
    </source>
</evidence>
<proteinExistence type="inferred from homology"/>
<evidence type="ECO:0000256" key="7">
    <source>
        <dbReference type="ARBA" id="ARBA00023136"/>
    </source>
</evidence>
<keyword evidence="7 13" id="KW-0472">Membrane</keyword>
<evidence type="ECO:0000256" key="3">
    <source>
        <dbReference type="ARBA" id="ARBA00022679"/>
    </source>
</evidence>
<evidence type="ECO:0000256" key="5">
    <source>
        <dbReference type="ARBA" id="ARBA00022729"/>
    </source>
</evidence>
<evidence type="ECO:0000256" key="10">
    <source>
        <dbReference type="ARBA" id="ARBA00023603"/>
    </source>
</evidence>
<comment type="subcellular location">
    <subcellularLocation>
        <location evidence="1">Cell membrane</location>
        <topology evidence="1">Single-pass membrane protein</topology>
    </subcellularLocation>
</comment>
<feature type="transmembrane region" description="Helical" evidence="13">
    <location>
        <begin position="77"/>
        <end position="97"/>
    </location>
</feature>
<keyword evidence="3" id="KW-0808">Transferase</keyword>
<evidence type="ECO:0000256" key="2">
    <source>
        <dbReference type="ARBA" id="ARBA00022475"/>
    </source>
</evidence>
<keyword evidence="6 13" id="KW-1133">Transmembrane helix</keyword>
<accession>A0ABQ1UF16</accession>
<protein>
    <recommendedName>
        <fullName evidence="11">Glycosyl-4,4'-diaponeurosporenoate acyltransferase</fullName>
    </recommendedName>
</protein>
<organism evidence="14 15">
    <name type="scientific">Flavobacterium limi</name>
    <dbReference type="NCBI Taxonomy" id="2045105"/>
    <lineage>
        <taxon>Bacteria</taxon>
        <taxon>Pseudomonadati</taxon>
        <taxon>Bacteroidota</taxon>
        <taxon>Flavobacteriia</taxon>
        <taxon>Flavobacteriales</taxon>
        <taxon>Flavobacteriaceae</taxon>
        <taxon>Flavobacterium</taxon>
    </lineage>
</organism>
<name>A0ABQ1UF16_9FLAO</name>
<keyword evidence="15" id="KW-1185">Reference proteome</keyword>
<comment type="pathway">
    <text evidence="9">Carotenoid biosynthesis; staphyloxanthin biosynthesis; staphyloxanthin from farnesyl diphosphate: step 5/5.</text>
</comment>
<evidence type="ECO:0000256" key="6">
    <source>
        <dbReference type="ARBA" id="ARBA00022989"/>
    </source>
</evidence>
<keyword evidence="2" id="KW-1003">Cell membrane</keyword>
<feature type="transmembrane region" description="Helical" evidence="13">
    <location>
        <begin position="103"/>
        <end position="119"/>
    </location>
</feature>
<reference evidence="15" key="1">
    <citation type="journal article" date="2019" name="Int. J. Syst. Evol. Microbiol.">
        <title>The Global Catalogue of Microorganisms (GCM) 10K type strain sequencing project: providing services to taxonomists for standard genome sequencing and annotation.</title>
        <authorList>
            <consortium name="The Broad Institute Genomics Platform"/>
            <consortium name="The Broad Institute Genome Sequencing Center for Infectious Disease"/>
            <person name="Wu L."/>
            <person name="Ma J."/>
        </authorList>
    </citation>
    <scope>NUCLEOTIDE SEQUENCE [LARGE SCALE GENOMIC DNA]</scope>
    <source>
        <strain evidence="15">CGMCC 1.16060</strain>
    </source>
</reference>
<evidence type="ECO:0000256" key="9">
    <source>
        <dbReference type="ARBA" id="ARBA00023588"/>
    </source>
</evidence>
<keyword evidence="8" id="KW-0012">Acyltransferase</keyword>
<evidence type="ECO:0000256" key="4">
    <source>
        <dbReference type="ARBA" id="ARBA00022692"/>
    </source>
</evidence>
<sequence length="143" mass="17014">MCVLTFTETLKSKFNSGYYKTKDWENKGKLYEKFGINLFRKLLVLVGWEKLNKKANPVKNDLESLLHLEYRTKQSELGHLIVFFIVLGFKIYVALRFTFVESVWLIILNIIFNVYPILLQRYNRPRIQRALALFRYKAEQSAV</sequence>
<evidence type="ECO:0000256" key="12">
    <source>
        <dbReference type="ARBA" id="ARBA00025324"/>
    </source>
</evidence>
<evidence type="ECO:0000256" key="8">
    <source>
        <dbReference type="ARBA" id="ARBA00023315"/>
    </source>
</evidence>
<evidence type="ECO:0000256" key="13">
    <source>
        <dbReference type="SAM" id="Phobius"/>
    </source>
</evidence>
<comment type="caution">
    <text evidence="14">The sequence shown here is derived from an EMBL/GenBank/DDBJ whole genome shotgun (WGS) entry which is preliminary data.</text>
</comment>
<dbReference type="EMBL" id="BMKP01000006">
    <property type="protein sequence ID" value="GGF16413.1"/>
    <property type="molecule type" value="Genomic_DNA"/>
</dbReference>
<keyword evidence="4 13" id="KW-0812">Transmembrane</keyword>
<evidence type="ECO:0000256" key="11">
    <source>
        <dbReference type="ARBA" id="ARBA00023667"/>
    </source>
</evidence>
<keyword evidence="5" id="KW-0732">Signal</keyword>